<comment type="caution">
    <text evidence="1">The sequence shown here is derived from an EMBL/GenBank/DDBJ whole genome shotgun (WGS) entry which is preliminary data.</text>
</comment>
<gene>
    <name evidence="1" type="ORF">WKI67_03140</name>
</gene>
<sequence>MTTRSPREADDRWTVETATDDLRARIRAGEFRPSDGSQGQLPPAGTLGTQYDLSRNAANRMINNLRQEGLVETRPGNRGAYVREWSPLVFLPQTEFEAPTSEDADILTRLVEAVSRKGETRVDDVTAEPATERIRHRLGLRENEHVAVRRRTSMVDGVAVHTDDSYVPLRLVDGTDWMIPGNVARGTNQVLAELGHEIVEAVDELRPRSTNDDENSRLGLGAGSVHATEIVSTGFDKEGMPVQVTVLALPAVRNTVVYKRRRPAAKTEACE</sequence>
<reference evidence="1" key="1">
    <citation type="submission" date="2024-03" db="EMBL/GenBank/DDBJ databases">
        <title>Novel Streptomyces species of biotechnological and ecological value are a feature of Machair soil.</title>
        <authorList>
            <person name="Prole J.R."/>
            <person name="Goodfellow M."/>
            <person name="Allenby N."/>
            <person name="Ward A.C."/>
        </authorList>
    </citation>
    <scope>NUCLEOTIDE SEQUENCE</scope>
    <source>
        <strain evidence="1">MS2.AVA.5</strain>
    </source>
</reference>
<name>A0ACC6PM23_9ACTN</name>
<dbReference type="EMBL" id="JBBKAJ010000018">
    <property type="protein sequence ID" value="MEJ8632432.1"/>
    <property type="molecule type" value="Genomic_DNA"/>
</dbReference>
<proteinExistence type="predicted"/>
<evidence type="ECO:0000313" key="2">
    <source>
        <dbReference type="Proteomes" id="UP001377168"/>
    </source>
</evidence>
<keyword evidence="2" id="KW-1185">Reference proteome</keyword>
<protein>
    <submittedName>
        <fullName evidence="1">GntR family transcriptional regulator</fullName>
    </submittedName>
</protein>
<organism evidence="1 2">
    <name type="scientific">Streptomyces achmelvichensis</name>
    <dbReference type="NCBI Taxonomy" id="3134111"/>
    <lineage>
        <taxon>Bacteria</taxon>
        <taxon>Bacillati</taxon>
        <taxon>Actinomycetota</taxon>
        <taxon>Actinomycetes</taxon>
        <taxon>Kitasatosporales</taxon>
        <taxon>Streptomycetaceae</taxon>
        <taxon>Streptomyces</taxon>
    </lineage>
</organism>
<dbReference type="Proteomes" id="UP001377168">
    <property type="component" value="Unassembled WGS sequence"/>
</dbReference>
<evidence type="ECO:0000313" key="1">
    <source>
        <dbReference type="EMBL" id="MEJ8632432.1"/>
    </source>
</evidence>
<accession>A0ACC6PM23</accession>